<dbReference type="SUPFAM" id="SSF56747">
    <property type="entry name" value="Prim-pol domain"/>
    <property type="match status" value="1"/>
</dbReference>
<evidence type="ECO:0008006" key="3">
    <source>
        <dbReference type="Google" id="ProtNLM"/>
    </source>
</evidence>
<dbReference type="HOGENOM" id="CLU_724840_0_0_2"/>
<evidence type="ECO:0000313" key="1">
    <source>
        <dbReference type="EMBL" id="AKB13079.1"/>
    </source>
</evidence>
<dbReference type="AlphaFoldDB" id="A0A0E3H8W8"/>
<dbReference type="Proteomes" id="UP000066529">
    <property type="component" value="Chromosome"/>
</dbReference>
<accession>A0A0E3H8W8</accession>
<evidence type="ECO:0000313" key="2">
    <source>
        <dbReference type="Proteomes" id="UP000066529"/>
    </source>
</evidence>
<name>A0A0E3H8W8_METTT</name>
<protein>
    <recommendedName>
        <fullName evidence="3">DNA primase/polymerase bifunctional N-terminal domain-containing protein</fullName>
    </recommendedName>
</protein>
<sequence>MALPDTKTNPEELLKFHTRLMKYAPRGYNPFYFVLEIGGKEPKQGISWKNNRKTITEALYWMRRGHNIAICATAKDPLCIVDVDDLAQVPEIKPTLQVTSRKRIGRHNYFFAIDGTAKRNIPTKDAGEVRSVWQYVLAPGSYVPCSEEEINRMPDCEKPYAGRYTLNNELPINTITFEELPEVYTARYAEMKKLEVDATIRELKREKYTGKNIGGKKSALWDLDITDVSGVSDTRGRYIPMPSVIHGSETGHNCKVSNGLMHCWRHSVCHNAFSYLCMLAGIASCERAGRPHGGRFFGVNAQDGETVFKVWMYAKEHGMIPEDDPIPRSALVYYAVDRGCCKKSEIQEGNRLPILGYTLTLLVAKQEGINLGRN</sequence>
<dbReference type="PATRIC" id="fig|523844.20.peg.1669"/>
<dbReference type="KEGG" id="mthr:MSTHT_1321"/>
<gene>
    <name evidence="1" type="ORF">MSTHT_1321</name>
</gene>
<dbReference type="STRING" id="523844.MSTHT_1321"/>
<dbReference type="EMBL" id="CP009501">
    <property type="protein sequence ID" value="AKB13079.1"/>
    <property type="molecule type" value="Genomic_DNA"/>
</dbReference>
<reference evidence="1 2" key="1">
    <citation type="submission" date="2014-07" db="EMBL/GenBank/DDBJ databases">
        <title>Methanogenic archaea and the global carbon cycle.</title>
        <authorList>
            <person name="Henriksen J.R."/>
            <person name="Luke J."/>
            <person name="Reinhart S."/>
            <person name="Benedict M.N."/>
            <person name="Youngblut N.D."/>
            <person name="Metcalf M.E."/>
            <person name="Whitaker R.J."/>
            <person name="Metcalf W.W."/>
        </authorList>
    </citation>
    <scope>NUCLEOTIDE SEQUENCE [LARGE SCALE GENOMIC DNA]</scope>
    <source>
        <strain evidence="2">ATCC 43570 / DSM 1825 / OCM 12 / VKM B-1830 / TM-1</strain>
    </source>
</reference>
<organism evidence="1 2">
    <name type="scientific">Methanosarcina thermophila (strain ATCC 43570 / DSM 1825 / OCM 12 / VKM B-1830 / TM-1)</name>
    <dbReference type="NCBI Taxonomy" id="523844"/>
    <lineage>
        <taxon>Archaea</taxon>
        <taxon>Methanobacteriati</taxon>
        <taxon>Methanobacteriota</taxon>
        <taxon>Stenosarchaea group</taxon>
        <taxon>Methanomicrobia</taxon>
        <taxon>Methanosarcinales</taxon>
        <taxon>Methanosarcinaceae</taxon>
        <taxon>Methanosarcina</taxon>
    </lineage>
</organism>
<proteinExistence type="predicted"/>